<gene>
    <name evidence="1" type="ORF">R4Z09_18175</name>
</gene>
<dbReference type="EMBL" id="CP137640">
    <property type="protein sequence ID" value="WVX79225.1"/>
    <property type="molecule type" value="Genomic_DNA"/>
</dbReference>
<dbReference type="Proteomes" id="UP001357223">
    <property type="component" value="Chromosome"/>
</dbReference>
<proteinExistence type="predicted"/>
<accession>A0ABZ2C9V8</accession>
<name>A0ABZ2C9V8_9BACI</name>
<evidence type="ECO:0008006" key="3">
    <source>
        <dbReference type="Google" id="ProtNLM"/>
    </source>
</evidence>
<sequence>MNYFPYVPQGNWYSSSGGYDYRQYKPVTAYTVDQPVNVNNQNINVFPYQALNYQPEGAQYPYVYVPISQFSKVGAKVNWDEETLTLSVTTDYYQIRNELAACKESLKGCMTSLKTQMIEHPPANPMNKLTNQQLHDMITPYIIRPEMGYQVYTETEEDEKKFGVIHVEHIQPGSIYDPPGAAFNFNQELLDKLTEAYGYPVRFDFGNRHFTRLGVFKY</sequence>
<organism evidence="1 2">
    <name type="scientific">Niallia oryzisoli</name>
    <dbReference type="NCBI Taxonomy" id="1737571"/>
    <lineage>
        <taxon>Bacteria</taxon>
        <taxon>Bacillati</taxon>
        <taxon>Bacillota</taxon>
        <taxon>Bacilli</taxon>
        <taxon>Bacillales</taxon>
        <taxon>Bacillaceae</taxon>
        <taxon>Niallia</taxon>
    </lineage>
</organism>
<evidence type="ECO:0000313" key="1">
    <source>
        <dbReference type="EMBL" id="WVX79225.1"/>
    </source>
</evidence>
<protein>
    <recommendedName>
        <fullName evidence="3">Copper amine oxidase-like N-terminal domain-containing protein</fullName>
    </recommendedName>
</protein>
<keyword evidence="2" id="KW-1185">Reference proteome</keyword>
<dbReference type="RefSeq" id="WP_338448159.1">
    <property type="nucleotide sequence ID" value="NZ_CP137640.1"/>
</dbReference>
<evidence type="ECO:0000313" key="2">
    <source>
        <dbReference type="Proteomes" id="UP001357223"/>
    </source>
</evidence>
<reference evidence="1 2" key="1">
    <citation type="submission" date="2023-10" db="EMBL/GenBank/DDBJ databases">
        <title>Niallia locisalis sp.nov. isolated from a salt pond sample.</title>
        <authorList>
            <person name="Li X.-J."/>
            <person name="Dong L."/>
        </authorList>
    </citation>
    <scope>NUCLEOTIDE SEQUENCE [LARGE SCALE GENOMIC DNA]</scope>
    <source>
        <strain evidence="1 2">DSM 29761</strain>
    </source>
</reference>